<dbReference type="AlphaFoldDB" id="A0A2A7UWL1"/>
<name>A0A2A7UWL1_COMTR</name>
<evidence type="ECO:0000313" key="3">
    <source>
        <dbReference type="Proteomes" id="UP000220246"/>
    </source>
</evidence>
<evidence type="ECO:0000313" key="2">
    <source>
        <dbReference type="EMBL" id="PEH89705.1"/>
    </source>
</evidence>
<dbReference type="RefSeq" id="WP_066532814.1">
    <property type="nucleotide sequence ID" value="NZ_PDEA01000001.1"/>
</dbReference>
<dbReference type="Proteomes" id="UP000220246">
    <property type="component" value="Unassembled WGS sequence"/>
</dbReference>
<keyword evidence="3" id="KW-1185">Reference proteome</keyword>
<dbReference type="EMBL" id="PDEA01000001">
    <property type="protein sequence ID" value="PEH89705.1"/>
    <property type="molecule type" value="Genomic_DNA"/>
</dbReference>
<evidence type="ECO:0000256" key="1">
    <source>
        <dbReference type="SAM" id="MobiDB-lite"/>
    </source>
</evidence>
<accession>A0A2A7UWL1</accession>
<organism evidence="2 3">
    <name type="scientific">Comamonas terrigena</name>
    <dbReference type="NCBI Taxonomy" id="32013"/>
    <lineage>
        <taxon>Bacteria</taxon>
        <taxon>Pseudomonadati</taxon>
        <taxon>Pseudomonadota</taxon>
        <taxon>Betaproteobacteria</taxon>
        <taxon>Burkholderiales</taxon>
        <taxon>Comamonadaceae</taxon>
        <taxon>Comamonas</taxon>
    </lineage>
</organism>
<comment type="caution">
    <text evidence="2">The sequence shown here is derived from an EMBL/GenBank/DDBJ whole genome shotgun (WGS) entry which is preliminary data.</text>
</comment>
<dbReference type="GeneID" id="80801899"/>
<reference evidence="3" key="1">
    <citation type="submission" date="2017-09" db="EMBL/GenBank/DDBJ databases">
        <title>FDA dAtabase for Regulatory Grade micrObial Sequences (FDA-ARGOS): Supporting development and validation of Infectious Disease Dx tests.</title>
        <authorList>
            <person name="Minogue T."/>
            <person name="Wolcott M."/>
            <person name="Wasieloski L."/>
            <person name="Aguilar W."/>
            <person name="Moore D."/>
            <person name="Tallon L."/>
            <person name="Sadzewicz L."/>
            <person name="Ott S."/>
            <person name="Zhao X."/>
            <person name="Nagaraj S."/>
            <person name="Vavikolanu K."/>
            <person name="Aluvathingal J."/>
            <person name="Nadendla S."/>
            <person name="Sichtig H."/>
        </authorList>
    </citation>
    <scope>NUCLEOTIDE SEQUENCE [LARGE SCALE GENOMIC DNA]</scope>
    <source>
        <strain evidence="3">FDAARGOS_394</strain>
    </source>
</reference>
<feature type="region of interest" description="Disordered" evidence="1">
    <location>
        <begin position="118"/>
        <end position="157"/>
    </location>
</feature>
<protein>
    <submittedName>
        <fullName evidence="2">Uncharacterized protein</fullName>
    </submittedName>
</protein>
<gene>
    <name evidence="2" type="ORF">CRM82_14845</name>
</gene>
<proteinExistence type="predicted"/>
<sequence>MSPAAFADTRRPKSTRATEPLHREATIGLLYLTRWPEQLTQLTERDRLVHRICTLLSSKPRASHLIPPLVQAPKDDVQAALRALLQTGCIQIGRSATESCSASRPHPVHAPAPAATLDEAASSIRPSATSAPATPVSSVSPLHPAMPASPALPTTPATRLGKLWSRLSA</sequence>